<reference evidence="2" key="1">
    <citation type="journal article" date="2019" name="Int. J. Syst. Evol. Microbiol.">
        <title>The Global Catalogue of Microorganisms (GCM) 10K type strain sequencing project: providing services to taxonomists for standard genome sequencing and annotation.</title>
        <authorList>
            <consortium name="The Broad Institute Genomics Platform"/>
            <consortium name="The Broad Institute Genome Sequencing Center for Infectious Disease"/>
            <person name="Wu L."/>
            <person name="Ma J."/>
        </authorList>
    </citation>
    <scope>NUCLEOTIDE SEQUENCE [LARGE SCALE GENOMIC DNA]</scope>
    <source>
        <strain evidence="2">CGMCC 4.7198</strain>
    </source>
</reference>
<evidence type="ECO:0008006" key="3">
    <source>
        <dbReference type="Google" id="ProtNLM"/>
    </source>
</evidence>
<sequence length="161" mass="17549">MEDNTFPPVSDASCQKMLDTLDAGTASAVVDQIFNWKGDIYPGGSSLASYDGTEAEGAFARIRTALKTCTDFTGVGYAGKYRAHVATEKIAGVGDESLAFRITIPVKGPNGRSDLRDEQHIFVRVGHVTAYFTMLDVDHSAHFPIDLIRKQVDRLARAQHT</sequence>
<dbReference type="Proteomes" id="UP001596957">
    <property type="component" value="Unassembled WGS sequence"/>
</dbReference>
<name>A0ABW2VI70_9ACTN</name>
<keyword evidence="2" id="KW-1185">Reference proteome</keyword>
<dbReference type="EMBL" id="JBHTEC010000001">
    <property type="protein sequence ID" value="MFD0282870.1"/>
    <property type="molecule type" value="Genomic_DNA"/>
</dbReference>
<comment type="caution">
    <text evidence="1">The sequence shown here is derived from an EMBL/GenBank/DDBJ whole genome shotgun (WGS) entry which is preliminary data.</text>
</comment>
<proteinExistence type="predicted"/>
<evidence type="ECO:0000313" key="1">
    <source>
        <dbReference type="EMBL" id="MFD0282870.1"/>
    </source>
</evidence>
<evidence type="ECO:0000313" key="2">
    <source>
        <dbReference type="Proteomes" id="UP001596957"/>
    </source>
</evidence>
<dbReference type="RefSeq" id="WP_381249568.1">
    <property type="nucleotide sequence ID" value="NZ_JBHTBI010000004.1"/>
</dbReference>
<accession>A0ABW2VI70</accession>
<organism evidence="1 2">
    <name type="scientific">Streptomyces lutosisoli</name>
    <dbReference type="NCBI Taxonomy" id="2665721"/>
    <lineage>
        <taxon>Bacteria</taxon>
        <taxon>Bacillati</taxon>
        <taxon>Actinomycetota</taxon>
        <taxon>Actinomycetes</taxon>
        <taxon>Kitasatosporales</taxon>
        <taxon>Streptomycetaceae</taxon>
        <taxon>Streptomyces</taxon>
    </lineage>
</organism>
<protein>
    <recommendedName>
        <fullName evidence="3">SnoaL-like domain-containing protein</fullName>
    </recommendedName>
</protein>
<gene>
    <name evidence="1" type="ORF">ACFQZP_14480</name>
</gene>